<dbReference type="EMBL" id="CAXKWB010000086">
    <property type="protein sequence ID" value="CAL4059153.1"/>
    <property type="molecule type" value="Genomic_DNA"/>
</dbReference>
<dbReference type="CDD" id="cd00096">
    <property type="entry name" value="Ig"/>
    <property type="match status" value="1"/>
</dbReference>
<dbReference type="InterPro" id="IPR013783">
    <property type="entry name" value="Ig-like_fold"/>
</dbReference>
<dbReference type="PROSITE" id="PS50835">
    <property type="entry name" value="IG_LIKE"/>
    <property type="match status" value="1"/>
</dbReference>
<dbReference type="InterPro" id="IPR013151">
    <property type="entry name" value="Immunoglobulin_dom"/>
</dbReference>
<dbReference type="InterPro" id="IPR003598">
    <property type="entry name" value="Ig_sub2"/>
</dbReference>
<dbReference type="AlphaFoldDB" id="A0AAV2PGN3"/>
<evidence type="ECO:0000313" key="3">
    <source>
        <dbReference type="Proteomes" id="UP001497623"/>
    </source>
</evidence>
<dbReference type="InterPro" id="IPR007110">
    <property type="entry name" value="Ig-like_dom"/>
</dbReference>
<sequence>VIVNLDGSSEIYWGQGSDATITCDLRCNFAPPTWYHNGSIINELSNTKISVENIESYTSYSSQGSWFRSVLRLSSVTMASSGTYTCQPPASAQSAYEHLHITM</sequence>
<dbReference type="Pfam" id="PF00047">
    <property type="entry name" value="ig"/>
    <property type="match status" value="1"/>
</dbReference>
<organism evidence="2 3">
    <name type="scientific">Meganyctiphanes norvegica</name>
    <name type="common">Northern krill</name>
    <name type="synonym">Thysanopoda norvegica</name>
    <dbReference type="NCBI Taxonomy" id="48144"/>
    <lineage>
        <taxon>Eukaryota</taxon>
        <taxon>Metazoa</taxon>
        <taxon>Ecdysozoa</taxon>
        <taxon>Arthropoda</taxon>
        <taxon>Crustacea</taxon>
        <taxon>Multicrustacea</taxon>
        <taxon>Malacostraca</taxon>
        <taxon>Eumalacostraca</taxon>
        <taxon>Eucarida</taxon>
        <taxon>Euphausiacea</taxon>
        <taxon>Euphausiidae</taxon>
        <taxon>Meganyctiphanes</taxon>
    </lineage>
</organism>
<dbReference type="Gene3D" id="2.60.40.10">
    <property type="entry name" value="Immunoglobulins"/>
    <property type="match status" value="1"/>
</dbReference>
<dbReference type="Proteomes" id="UP001497623">
    <property type="component" value="Unassembled WGS sequence"/>
</dbReference>
<feature type="non-terminal residue" evidence="2">
    <location>
        <position position="1"/>
    </location>
</feature>
<reference evidence="2 3" key="1">
    <citation type="submission" date="2024-05" db="EMBL/GenBank/DDBJ databases">
        <authorList>
            <person name="Wallberg A."/>
        </authorList>
    </citation>
    <scope>NUCLEOTIDE SEQUENCE [LARGE SCALE GENOMIC DNA]</scope>
</reference>
<evidence type="ECO:0000259" key="1">
    <source>
        <dbReference type="PROSITE" id="PS50835"/>
    </source>
</evidence>
<name>A0AAV2PGN3_MEGNR</name>
<comment type="caution">
    <text evidence="2">The sequence shown here is derived from an EMBL/GenBank/DDBJ whole genome shotgun (WGS) entry which is preliminary data.</text>
</comment>
<accession>A0AAV2PGN3</accession>
<dbReference type="InterPro" id="IPR036179">
    <property type="entry name" value="Ig-like_dom_sf"/>
</dbReference>
<gene>
    <name evidence="2" type="ORF">MNOR_LOCUS399</name>
</gene>
<proteinExistence type="predicted"/>
<evidence type="ECO:0000313" key="2">
    <source>
        <dbReference type="EMBL" id="CAL4059153.1"/>
    </source>
</evidence>
<dbReference type="SUPFAM" id="SSF48726">
    <property type="entry name" value="Immunoglobulin"/>
    <property type="match status" value="1"/>
</dbReference>
<keyword evidence="3" id="KW-1185">Reference proteome</keyword>
<feature type="domain" description="Ig-like" evidence="1">
    <location>
        <begin position="15"/>
        <end position="102"/>
    </location>
</feature>
<feature type="non-terminal residue" evidence="2">
    <location>
        <position position="103"/>
    </location>
</feature>
<dbReference type="SMART" id="SM00408">
    <property type="entry name" value="IGc2"/>
    <property type="match status" value="1"/>
</dbReference>
<protein>
    <recommendedName>
        <fullName evidence="1">Ig-like domain-containing protein</fullName>
    </recommendedName>
</protein>